<organism evidence="2 3">
    <name type="scientific">Selenomonas sputigena (strain ATCC 35185 / DSM 20758 / CCUG 44933 / VPI D19B-28)</name>
    <dbReference type="NCBI Taxonomy" id="546271"/>
    <lineage>
        <taxon>Bacteria</taxon>
        <taxon>Bacillati</taxon>
        <taxon>Bacillota</taxon>
        <taxon>Negativicutes</taxon>
        <taxon>Selenomonadales</taxon>
        <taxon>Selenomonadaceae</taxon>
        <taxon>Selenomonas</taxon>
    </lineage>
</organism>
<dbReference type="STRING" id="546271.Selsp_0563"/>
<comment type="similarity">
    <text evidence="1">Belongs to the UPF0751 family.</text>
</comment>
<dbReference type="AlphaFoldDB" id="C9LXA5"/>
<dbReference type="EMBL" id="ACKP02000048">
    <property type="protein sequence ID" value="EEX76582.1"/>
    <property type="molecule type" value="Genomic_DNA"/>
</dbReference>
<gene>
    <name evidence="2" type="ORF">SELSPUOL_02109</name>
</gene>
<comment type="caution">
    <text evidence="2">The sequence shown here is derived from an EMBL/GenBank/DDBJ whole genome shotgun (WGS) entry which is preliminary data.</text>
</comment>
<dbReference type="Proteomes" id="UP000003505">
    <property type="component" value="Unassembled WGS sequence"/>
</dbReference>
<name>C9LXA5_SELS3</name>
<accession>C9LXA5</accession>
<evidence type="ECO:0000313" key="3">
    <source>
        <dbReference type="Proteomes" id="UP000003505"/>
    </source>
</evidence>
<evidence type="ECO:0008006" key="4">
    <source>
        <dbReference type="Google" id="ProtNLM"/>
    </source>
</evidence>
<protein>
    <recommendedName>
        <fullName evidence="4">DUF2325 domain-containing protein</fullName>
    </recommendedName>
</protein>
<dbReference type="OrthoDB" id="5396775at2"/>
<dbReference type="Pfam" id="PF10087">
    <property type="entry name" value="DUF2325"/>
    <property type="match status" value="1"/>
</dbReference>
<reference evidence="2 3" key="1">
    <citation type="submission" date="2009-09" db="EMBL/GenBank/DDBJ databases">
        <authorList>
            <person name="Weinstock G."/>
            <person name="Sodergren E."/>
            <person name="Clifton S."/>
            <person name="Fulton L."/>
            <person name="Fulton B."/>
            <person name="Courtney L."/>
            <person name="Fronick C."/>
            <person name="Harrison M."/>
            <person name="Strong C."/>
            <person name="Farmer C."/>
            <person name="Delahaunty K."/>
            <person name="Markovic C."/>
            <person name="Hall O."/>
            <person name="Minx P."/>
            <person name="Tomlinson C."/>
            <person name="Mitreva M."/>
            <person name="Nelson J."/>
            <person name="Hou S."/>
            <person name="Wollam A."/>
            <person name="Pepin K.H."/>
            <person name="Johnson M."/>
            <person name="Bhonagiri V."/>
            <person name="Nash W.E."/>
            <person name="Warren W."/>
            <person name="Chinwalla A."/>
            <person name="Mardis E.R."/>
            <person name="Wilson R.K."/>
        </authorList>
    </citation>
    <scope>NUCLEOTIDE SEQUENCE [LARGE SCALE GENOMIC DNA]</scope>
    <source>
        <strain evidence="3">ATCC 35185 / DSM 20758 / VPI D19B-28</strain>
    </source>
</reference>
<sequence>MVMSSVVILGGNECMECRYREACKSCGFKAKVFPKMCRDLRRKIGSPDLIILFTSTASHQLAMHAQEEAKKCNAKIAFCHSASMAALQNVLAEHLA</sequence>
<dbReference type="InterPro" id="IPR016772">
    <property type="entry name" value="UCP020408"/>
</dbReference>
<dbReference type="eggNOG" id="ENOG5032SEK">
    <property type="taxonomic scope" value="Bacteria"/>
</dbReference>
<evidence type="ECO:0000256" key="1">
    <source>
        <dbReference type="ARBA" id="ARBA00007189"/>
    </source>
</evidence>
<proteinExistence type="inferred from homology"/>
<evidence type="ECO:0000313" key="2">
    <source>
        <dbReference type="EMBL" id="EEX76582.1"/>
    </source>
</evidence>